<sequence>MDELVLEIFDDVPEDAVETIETAILDFNRQHLSLRRKVFIPLKDEYGIVDGGLIGYTGRAWLYTELLFVPEYRRGQGLAGQLLLLAEDEGRRRGCKASIVDTMNPTARRLYEKLGYETFGSLADPAERYSVTWMRKQL</sequence>
<dbReference type="InterPro" id="IPR016181">
    <property type="entry name" value="Acyl_CoA_acyltransferase"/>
</dbReference>
<feature type="domain" description="N-acetyltransferase" evidence="1">
    <location>
        <begin position="1"/>
        <end position="138"/>
    </location>
</feature>
<dbReference type="SUPFAM" id="SSF55729">
    <property type="entry name" value="Acyl-CoA N-acyltransferases (Nat)"/>
    <property type="match status" value="1"/>
</dbReference>
<comment type="caution">
    <text evidence="2">The sequence shown here is derived from an EMBL/GenBank/DDBJ whole genome shotgun (WGS) entry which is preliminary data.</text>
</comment>
<evidence type="ECO:0000313" key="3">
    <source>
        <dbReference type="Proteomes" id="UP000175993"/>
    </source>
</evidence>
<evidence type="ECO:0000259" key="1">
    <source>
        <dbReference type="PROSITE" id="PS51186"/>
    </source>
</evidence>
<dbReference type="InterPro" id="IPR000182">
    <property type="entry name" value="GNAT_dom"/>
</dbReference>
<dbReference type="AlphaFoldDB" id="A0ABD6GK18"/>
<gene>
    <name evidence="2" type="ORF">BBI04_024740</name>
</gene>
<dbReference type="PROSITE" id="PS51186">
    <property type="entry name" value="GNAT"/>
    <property type="match status" value="1"/>
</dbReference>
<accession>A0ABD6GK18</accession>
<protein>
    <submittedName>
        <fullName evidence="2">GNAT family N-acetyltransferase</fullName>
    </submittedName>
</protein>
<dbReference type="EMBL" id="MBEV02000022">
    <property type="protein sequence ID" value="MUP07991.1"/>
    <property type="molecule type" value="Genomic_DNA"/>
</dbReference>
<organism evidence="2 3">
    <name type="scientific">Agrobacterium vitis</name>
    <name type="common">Rhizobium vitis</name>
    <dbReference type="NCBI Taxonomy" id="373"/>
    <lineage>
        <taxon>Bacteria</taxon>
        <taxon>Pseudomonadati</taxon>
        <taxon>Pseudomonadota</taxon>
        <taxon>Alphaproteobacteria</taxon>
        <taxon>Hyphomicrobiales</taxon>
        <taxon>Rhizobiaceae</taxon>
        <taxon>Rhizobium/Agrobacterium group</taxon>
        <taxon>Agrobacterium</taxon>
    </lineage>
</organism>
<reference evidence="2 3" key="1">
    <citation type="submission" date="2019-11" db="EMBL/GenBank/DDBJ databases">
        <title>Whole-genome sequencing of Allorhizobium vitis.</title>
        <authorList>
            <person name="Gan H.M."/>
            <person name="Savka M.A."/>
        </authorList>
    </citation>
    <scope>NUCLEOTIDE SEQUENCE [LARGE SCALE GENOMIC DNA]</scope>
    <source>
        <strain evidence="2 3">AB4</strain>
    </source>
</reference>
<proteinExistence type="predicted"/>
<evidence type="ECO:0000313" key="2">
    <source>
        <dbReference type="EMBL" id="MUP07991.1"/>
    </source>
</evidence>
<dbReference type="Pfam" id="PF00583">
    <property type="entry name" value="Acetyltransf_1"/>
    <property type="match status" value="1"/>
</dbReference>
<dbReference type="Gene3D" id="3.40.630.30">
    <property type="match status" value="1"/>
</dbReference>
<dbReference type="Proteomes" id="UP000175993">
    <property type="component" value="Unassembled WGS sequence"/>
</dbReference>
<name>A0ABD6GK18_AGRVI</name>
<dbReference type="RefSeq" id="WP_070164200.1">
    <property type="nucleotide sequence ID" value="NZ_CP118259.1"/>
</dbReference>